<dbReference type="EMBL" id="QEAM01000633">
    <property type="protein sequence ID" value="TPX37829.1"/>
    <property type="molecule type" value="Genomic_DNA"/>
</dbReference>
<protein>
    <recommendedName>
        <fullName evidence="2">NADH dehydrogenase [ubiquinone] 1 alpha subcomplex subunit</fullName>
    </recommendedName>
</protein>
<proteinExistence type="inferred from homology"/>
<reference evidence="5 6" key="1">
    <citation type="journal article" date="2019" name="Sci. Rep.">
        <title>Comparative genomics of chytrid fungi reveal insights into the obligate biotrophic and pathogenic lifestyle of Synchytrium endobioticum.</title>
        <authorList>
            <person name="van de Vossenberg B.T.L.H."/>
            <person name="Warris S."/>
            <person name="Nguyen H.D.T."/>
            <person name="van Gent-Pelzer M.P.E."/>
            <person name="Joly D.L."/>
            <person name="van de Geest H.C."/>
            <person name="Bonants P.J.M."/>
            <person name="Smith D.S."/>
            <person name="Levesque C.A."/>
            <person name="van der Lee T.A.J."/>
        </authorList>
    </citation>
    <scope>NUCLEOTIDE SEQUENCE [LARGE SCALE GENOMIC DNA]</scope>
    <source>
        <strain evidence="4 6">LEV6574</strain>
        <strain evidence="3 5">MB42</strain>
    </source>
</reference>
<gene>
    <name evidence="4" type="ORF">SeLEV6574_g07853</name>
    <name evidence="3" type="ORF">SeMB42_g07781</name>
</gene>
<keyword evidence="2" id="KW-0249">Electron transport</keyword>
<dbReference type="PANTHER" id="PTHR12910">
    <property type="entry name" value="NADH-UBIQUINONE OXIDOREDUCTASE SUBUNIT B17.2"/>
    <property type="match status" value="1"/>
</dbReference>
<keyword evidence="2" id="KW-0472">Membrane</keyword>
<evidence type="ECO:0000313" key="6">
    <source>
        <dbReference type="Proteomes" id="UP000320475"/>
    </source>
</evidence>
<accession>A0A507CF89</accession>
<dbReference type="GO" id="GO:0006979">
    <property type="term" value="P:response to oxidative stress"/>
    <property type="evidence" value="ECO:0007669"/>
    <property type="project" value="TreeGrafter"/>
</dbReference>
<name>A0A507CF89_9FUNG</name>
<dbReference type="OrthoDB" id="274641at2759"/>
<organism evidence="4 6">
    <name type="scientific">Synchytrium endobioticum</name>
    <dbReference type="NCBI Taxonomy" id="286115"/>
    <lineage>
        <taxon>Eukaryota</taxon>
        <taxon>Fungi</taxon>
        <taxon>Fungi incertae sedis</taxon>
        <taxon>Chytridiomycota</taxon>
        <taxon>Chytridiomycota incertae sedis</taxon>
        <taxon>Chytridiomycetes</taxon>
        <taxon>Synchytriales</taxon>
        <taxon>Synchytriaceae</taxon>
        <taxon>Synchytrium</taxon>
    </lineage>
</organism>
<dbReference type="Pfam" id="PF05071">
    <property type="entry name" value="NDUFA12"/>
    <property type="match status" value="1"/>
</dbReference>
<dbReference type="EMBL" id="QEAN01000624">
    <property type="protein sequence ID" value="TPX31280.1"/>
    <property type="molecule type" value="Genomic_DNA"/>
</dbReference>
<evidence type="ECO:0000256" key="2">
    <source>
        <dbReference type="RuleBase" id="RU363103"/>
    </source>
</evidence>
<dbReference type="STRING" id="286115.A0A507CF89"/>
<dbReference type="GO" id="GO:0005743">
    <property type="term" value="C:mitochondrial inner membrane"/>
    <property type="evidence" value="ECO:0007669"/>
    <property type="project" value="UniProtKB-SubCell"/>
</dbReference>
<keyword evidence="2" id="KW-0496">Mitochondrion</keyword>
<sequence length="148" mass="17145">MPAWTGAFVNAFTAQWQAYRAHGLKKMLYQMLIMDYARAGTLVGKDVFGNEYYQDKQDMNNRDRWVMYSKWNYDASQIPAEWHAWMHHSIDEPPTQVLPPSPIFQEPFKENLTGTRSAFKTYSTTTHKIHPWQPSVKARQADGASTSV</sequence>
<dbReference type="Proteomes" id="UP000320475">
    <property type="component" value="Unassembled WGS sequence"/>
</dbReference>
<dbReference type="VEuPathDB" id="FungiDB:SeMB42_g07781"/>
<evidence type="ECO:0000313" key="4">
    <source>
        <dbReference type="EMBL" id="TPX37829.1"/>
    </source>
</evidence>
<keyword evidence="2" id="KW-0999">Mitochondrion inner membrane</keyword>
<keyword evidence="2" id="KW-0813">Transport</keyword>
<evidence type="ECO:0000313" key="3">
    <source>
        <dbReference type="EMBL" id="TPX31280.1"/>
    </source>
</evidence>
<dbReference type="PANTHER" id="PTHR12910:SF2">
    <property type="entry name" value="NADH DEHYDROGENASE [UBIQUINONE] 1 ALPHA SUBCOMPLEX SUBUNIT 12"/>
    <property type="match status" value="1"/>
</dbReference>
<keyword evidence="5" id="KW-1185">Reference proteome</keyword>
<comment type="caution">
    <text evidence="4">The sequence shown here is derived from an EMBL/GenBank/DDBJ whole genome shotgun (WGS) entry which is preliminary data.</text>
</comment>
<keyword evidence="2" id="KW-0679">Respiratory chain</keyword>
<dbReference type="InterPro" id="IPR007763">
    <property type="entry name" value="NDUFA12"/>
</dbReference>
<dbReference type="GO" id="GO:0045271">
    <property type="term" value="C:respiratory chain complex I"/>
    <property type="evidence" value="ECO:0007669"/>
    <property type="project" value="InterPro"/>
</dbReference>
<comment type="subcellular location">
    <subcellularLocation>
        <location evidence="2">Mitochondrion inner membrane</location>
        <topology evidence="2">Peripheral membrane protein</topology>
        <orientation evidence="2">Matrix side</orientation>
    </subcellularLocation>
</comment>
<dbReference type="AlphaFoldDB" id="A0A507CF89"/>
<evidence type="ECO:0000313" key="5">
    <source>
        <dbReference type="Proteomes" id="UP000317494"/>
    </source>
</evidence>
<comment type="function">
    <text evidence="2">Accessory subunit of the mitochondrial membrane respiratory chain NADH dehydrogenase (Complex I), that is believed not to be involved in catalysis. Complex I functions in the transfer of electrons from NADH to the respiratory chain. The immediate electron acceptor for the enzyme is believed to be ubiquinone.</text>
</comment>
<comment type="similarity">
    <text evidence="1 2">Belongs to the complex I NDUFA12 subunit family.</text>
</comment>
<dbReference type="Proteomes" id="UP000317494">
    <property type="component" value="Unassembled WGS sequence"/>
</dbReference>
<evidence type="ECO:0000256" key="1">
    <source>
        <dbReference type="ARBA" id="ARBA00007355"/>
    </source>
</evidence>